<dbReference type="Proteomes" id="UP000286681">
    <property type="component" value="Unassembled WGS sequence"/>
</dbReference>
<evidence type="ECO:0000313" key="11">
    <source>
        <dbReference type="EMBL" id="APR53052.1"/>
    </source>
</evidence>
<dbReference type="UniPathway" id="UPA00916">
    <property type="reaction ID" value="UER00889"/>
</dbReference>
<comment type="pathway">
    <text evidence="9">Carbohydrate metabolism; D-ribose degradation; D-ribose 5-phosphate from beta-D-ribopyranose: step 2/2.</text>
</comment>
<dbReference type="Pfam" id="PF00294">
    <property type="entry name" value="PfkB"/>
    <property type="match status" value="1"/>
</dbReference>
<dbReference type="SUPFAM" id="SSF53613">
    <property type="entry name" value="Ribokinase-like"/>
    <property type="match status" value="1"/>
</dbReference>
<dbReference type="HAMAP" id="MF_01987">
    <property type="entry name" value="Ribokinase"/>
    <property type="match status" value="1"/>
</dbReference>
<protein>
    <recommendedName>
        <fullName evidence="9">Ribokinase</fullName>
        <shortName evidence="9">RK</shortName>
        <ecNumber evidence="9">2.7.1.15</ecNumber>
    </recommendedName>
</protein>
<gene>
    <name evidence="9" type="primary">rbsK</name>
    <name evidence="11" type="ORF">BRX40_11975</name>
    <name evidence="12" type="ORF">CA257_20265</name>
</gene>
<comment type="activity regulation">
    <text evidence="9">Activated by a monovalent cation that binds near, but not in, the active site. The most likely occupant of the site in vivo is potassium. Ion binding induces a conformational change that may alter substrate affinity.</text>
</comment>
<reference evidence="13" key="2">
    <citation type="submission" date="2016-12" db="EMBL/GenBank/DDBJ databases">
        <title>Whole genome sequencing of Sphingomonas sp. ABOJV.</title>
        <authorList>
            <person name="Conlan S."/>
            <person name="Thomas P.J."/>
            <person name="Mullikin J."/>
            <person name="Palmore T.N."/>
            <person name="Frank K.M."/>
            <person name="Segre J.A."/>
        </authorList>
    </citation>
    <scope>NUCLEOTIDE SEQUENCE [LARGE SCALE GENOMIC DNA]</scope>
    <source>
        <strain evidence="13">ABOJV</strain>
    </source>
</reference>
<accession>A0A1L6JAV5</accession>
<dbReference type="InterPro" id="IPR011877">
    <property type="entry name" value="Ribokinase"/>
</dbReference>
<feature type="binding site" evidence="9">
    <location>
        <position position="240"/>
    </location>
    <ligand>
        <name>K(+)</name>
        <dbReference type="ChEBI" id="CHEBI:29103"/>
    </ligand>
</feature>
<feature type="binding site" evidence="9">
    <location>
        <begin position="17"/>
        <end position="19"/>
    </location>
    <ligand>
        <name>substrate</name>
    </ligand>
</feature>
<dbReference type="OrthoDB" id="9775849at2"/>
<dbReference type="PANTHER" id="PTHR10584:SF166">
    <property type="entry name" value="RIBOKINASE"/>
    <property type="match status" value="1"/>
</dbReference>
<dbReference type="EMBL" id="QQWO01000024">
    <property type="protein sequence ID" value="RSU99243.1"/>
    <property type="molecule type" value="Genomic_DNA"/>
</dbReference>
<comment type="function">
    <text evidence="9">Catalyzes the phosphorylation of ribose at O-5 in a reaction requiring ATP and magnesium. The resulting D-ribose-5-phosphate can then be used either for sythesis of nucleotides, histidine, and tryptophan, or as a component of the pentose phosphate pathway.</text>
</comment>
<comment type="cofactor">
    <cofactor evidence="9">
        <name>Mg(2+)</name>
        <dbReference type="ChEBI" id="CHEBI:18420"/>
    </cofactor>
    <text evidence="9">Requires a divalent cation, most likely magnesium in vivo, as an electrophilic catalyst to aid phosphoryl group transfer. It is the chelate of the metal and the nucleotide that is the actual substrate.</text>
</comment>
<evidence type="ECO:0000256" key="4">
    <source>
        <dbReference type="ARBA" id="ARBA00022777"/>
    </source>
</evidence>
<evidence type="ECO:0000313" key="12">
    <source>
        <dbReference type="EMBL" id="RSU99243.1"/>
    </source>
</evidence>
<dbReference type="EC" id="2.7.1.15" evidence="9"/>
<keyword evidence="8 9" id="KW-0119">Carbohydrate metabolism</keyword>
<evidence type="ECO:0000256" key="1">
    <source>
        <dbReference type="ARBA" id="ARBA00022679"/>
    </source>
</evidence>
<dbReference type="GO" id="GO:0019303">
    <property type="term" value="P:D-ribose catabolic process"/>
    <property type="evidence" value="ECO:0007669"/>
    <property type="project" value="UniProtKB-UniRule"/>
</dbReference>
<reference evidence="12 14" key="3">
    <citation type="submission" date="2018-07" db="EMBL/GenBank/DDBJ databases">
        <title>Genomic and Epidemiologic Investigation of an Indolent Hospital Outbreak.</title>
        <authorList>
            <person name="Johnson R.C."/>
            <person name="Deming C."/>
            <person name="Conlan S."/>
            <person name="Zellmer C.J."/>
            <person name="Michelin A.V."/>
            <person name="Lee-Lin S."/>
            <person name="Thomas P.J."/>
            <person name="Park M."/>
            <person name="Weingarten R.A."/>
            <person name="Less J."/>
            <person name="Dekker J.P."/>
            <person name="Frank K.M."/>
            <person name="Musser K.A."/>
            <person name="Mcquiston J.R."/>
            <person name="Henderson D.K."/>
            <person name="Lau A.F."/>
            <person name="Palmore T.N."/>
            <person name="Segre J.A."/>
        </authorList>
    </citation>
    <scope>NUCLEOTIDE SEQUENCE [LARGE SCALE GENOMIC DNA]</scope>
    <source>
        <strain evidence="12 14">SK-NIH.Env10_0317</strain>
    </source>
</reference>
<organism evidence="11 13">
    <name type="scientific">Sphingomonas koreensis</name>
    <dbReference type="NCBI Taxonomy" id="93064"/>
    <lineage>
        <taxon>Bacteria</taxon>
        <taxon>Pseudomonadati</taxon>
        <taxon>Pseudomonadota</taxon>
        <taxon>Alphaproteobacteria</taxon>
        <taxon>Sphingomonadales</taxon>
        <taxon>Sphingomonadaceae</taxon>
        <taxon>Sphingomonas</taxon>
    </lineage>
</organism>
<evidence type="ECO:0000259" key="10">
    <source>
        <dbReference type="Pfam" id="PF00294"/>
    </source>
</evidence>
<keyword evidence="2 9" id="KW-0479">Metal-binding</keyword>
<feature type="binding site" evidence="9">
    <location>
        <position position="276"/>
    </location>
    <ligand>
        <name>K(+)</name>
        <dbReference type="ChEBI" id="CHEBI:29103"/>
    </ligand>
</feature>
<dbReference type="Proteomes" id="UP000185161">
    <property type="component" value="Chromosome"/>
</dbReference>
<dbReference type="AlphaFoldDB" id="A0A1L6JAV5"/>
<evidence type="ECO:0000256" key="2">
    <source>
        <dbReference type="ARBA" id="ARBA00022723"/>
    </source>
</evidence>
<evidence type="ECO:0000256" key="6">
    <source>
        <dbReference type="ARBA" id="ARBA00022842"/>
    </source>
</evidence>
<dbReference type="InterPro" id="IPR011611">
    <property type="entry name" value="PfkB_dom"/>
</dbReference>
<keyword evidence="6 9" id="KW-0460">Magnesium</keyword>
<feature type="binding site" evidence="9">
    <location>
        <position position="141"/>
    </location>
    <ligand>
        <name>substrate</name>
    </ligand>
</feature>
<comment type="subcellular location">
    <subcellularLocation>
        <location evidence="9">Cytoplasm</location>
    </subcellularLocation>
</comment>
<feature type="binding site" evidence="9">
    <location>
        <begin position="245"/>
        <end position="246"/>
    </location>
    <ligand>
        <name>ATP</name>
        <dbReference type="ChEBI" id="CHEBI:30616"/>
    </ligand>
</feature>
<feature type="binding site" evidence="9">
    <location>
        <position position="279"/>
    </location>
    <ligand>
        <name>K(+)</name>
        <dbReference type="ChEBI" id="CHEBI:29103"/>
    </ligand>
</feature>
<keyword evidence="4 9" id="KW-0418">Kinase</keyword>
<feature type="binding site" evidence="9">
    <location>
        <begin position="214"/>
        <end position="219"/>
    </location>
    <ligand>
        <name>ATP</name>
        <dbReference type="ChEBI" id="CHEBI:30616"/>
    </ligand>
</feature>
<dbReference type="InterPro" id="IPR002139">
    <property type="entry name" value="Ribo/fructo_kinase"/>
</dbReference>
<comment type="catalytic activity">
    <reaction evidence="9">
        <text>D-ribose + ATP = D-ribose 5-phosphate + ADP + H(+)</text>
        <dbReference type="Rhea" id="RHEA:13697"/>
        <dbReference type="ChEBI" id="CHEBI:15378"/>
        <dbReference type="ChEBI" id="CHEBI:30616"/>
        <dbReference type="ChEBI" id="CHEBI:47013"/>
        <dbReference type="ChEBI" id="CHEBI:78346"/>
        <dbReference type="ChEBI" id="CHEBI:456216"/>
        <dbReference type="EC" id="2.7.1.15"/>
    </reaction>
</comment>
<evidence type="ECO:0000256" key="8">
    <source>
        <dbReference type="ARBA" id="ARBA00023277"/>
    </source>
</evidence>
<dbReference type="PRINTS" id="PR00990">
    <property type="entry name" value="RIBOKINASE"/>
</dbReference>
<comment type="subunit">
    <text evidence="9">Homodimer.</text>
</comment>
<evidence type="ECO:0000313" key="13">
    <source>
        <dbReference type="Proteomes" id="UP000185161"/>
    </source>
</evidence>
<evidence type="ECO:0000313" key="14">
    <source>
        <dbReference type="Proteomes" id="UP000286681"/>
    </source>
</evidence>
<reference evidence="11" key="1">
    <citation type="submission" date="2016-12" db="EMBL/GenBank/DDBJ databases">
        <title>Whole genome sequencing of Sphingomonas koreensis.</title>
        <authorList>
            <person name="Conlan S."/>
            <person name="Thomas P.J."/>
            <person name="Mullikin J."/>
            <person name="Palmore T.N."/>
            <person name="Frank K.M."/>
            <person name="Segre J.A."/>
        </authorList>
    </citation>
    <scope>NUCLEOTIDE SEQUENCE</scope>
    <source>
        <strain evidence="11">ABOJV</strain>
    </source>
</reference>
<dbReference type="GO" id="GO:0004747">
    <property type="term" value="F:ribokinase activity"/>
    <property type="evidence" value="ECO:0007669"/>
    <property type="project" value="UniProtKB-UniRule"/>
</dbReference>
<evidence type="ECO:0000256" key="9">
    <source>
        <dbReference type="HAMAP-Rule" id="MF_01987"/>
    </source>
</evidence>
<dbReference type="GO" id="GO:0005829">
    <property type="term" value="C:cytosol"/>
    <property type="evidence" value="ECO:0007669"/>
    <property type="project" value="TreeGrafter"/>
</dbReference>
<dbReference type="KEGG" id="skr:BRX40_11975"/>
<dbReference type="PANTHER" id="PTHR10584">
    <property type="entry name" value="SUGAR KINASE"/>
    <property type="match status" value="1"/>
</dbReference>
<dbReference type="GO" id="GO:0005524">
    <property type="term" value="F:ATP binding"/>
    <property type="evidence" value="ECO:0007669"/>
    <property type="project" value="UniProtKB-UniRule"/>
</dbReference>
<dbReference type="STRING" id="93064.BRX40_11975"/>
<comment type="similarity">
    <text evidence="9">Belongs to the carbohydrate kinase PfkB family. Ribokinase subfamily.</text>
</comment>
<feature type="domain" description="Carbohydrate kinase PfkB" evidence="10">
    <location>
        <begin position="10"/>
        <end position="288"/>
    </location>
</feature>
<comment type="caution">
    <text evidence="9">Lacks conserved residue(s) required for the propagation of feature annotation.</text>
</comment>
<feature type="binding site" evidence="9">
    <location>
        <begin position="45"/>
        <end position="49"/>
    </location>
    <ligand>
        <name>substrate</name>
    </ligand>
</feature>
<proteinExistence type="inferred from homology"/>
<dbReference type="InterPro" id="IPR029056">
    <property type="entry name" value="Ribokinase-like"/>
</dbReference>
<name>A0A1L6JAV5_9SPHN</name>
<feature type="binding site" evidence="9">
    <location>
        <position position="285"/>
    </location>
    <ligand>
        <name>K(+)</name>
        <dbReference type="ChEBI" id="CHEBI:29103"/>
    </ligand>
</feature>
<feature type="binding site" evidence="9">
    <location>
        <position position="242"/>
    </location>
    <ligand>
        <name>K(+)</name>
        <dbReference type="ChEBI" id="CHEBI:29103"/>
    </ligand>
</feature>
<dbReference type="RefSeq" id="WP_075151730.1">
    <property type="nucleotide sequence ID" value="NZ_CP018820.1"/>
</dbReference>
<keyword evidence="5 9" id="KW-0067">ATP-binding</keyword>
<dbReference type="EMBL" id="CP018820">
    <property type="protein sequence ID" value="APR53052.1"/>
    <property type="molecule type" value="Genomic_DNA"/>
</dbReference>
<keyword evidence="13" id="KW-1185">Reference proteome</keyword>
<keyword evidence="7 9" id="KW-0630">Potassium</keyword>
<keyword evidence="3 9" id="KW-0547">Nucleotide-binding</keyword>
<evidence type="ECO:0000256" key="3">
    <source>
        <dbReference type="ARBA" id="ARBA00022741"/>
    </source>
</evidence>
<dbReference type="Gene3D" id="3.40.1190.20">
    <property type="match status" value="1"/>
</dbReference>
<sequence length="315" mass="30763">MTGTTPGGRVLVAGSANVDFVVRAPHIPAPGETVLGGDLSVVPGGKGANQAVAAARAGGADTAMLLALGDDPSAGVLEDSLRAAGVSLHVVRASRPTGAALITVSDGAENAITVAQGANGELAPEHLPSLEGLSWLLLQLETPIASVIAYARAARVAGVGVMLNAAPAQPLPAELLALVDLLVVNEEELAAITGKQGSIAERVARTGVATTVVTLGERGCCAADHGTLISQAAFSVAATDTTAAGDTFCGVLGAALAGGTDLLGALRRAAAAAALSATRAGAQTSIPTAAEVAAFLADAAEADARTLAAYCGISE</sequence>
<feature type="binding site" evidence="9">
    <location>
        <position position="185"/>
    </location>
    <ligand>
        <name>ATP</name>
        <dbReference type="ChEBI" id="CHEBI:30616"/>
    </ligand>
</feature>
<evidence type="ECO:0000256" key="7">
    <source>
        <dbReference type="ARBA" id="ARBA00022958"/>
    </source>
</evidence>
<keyword evidence="1 9" id="KW-0808">Transferase</keyword>
<dbReference type="GO" id="GO:0046872">
    <property type="term" value="F:metal ion binding"/>
    <property type="evidence" value="ECO:0007669"/>
    <property type="project" value="UniProtKB-KW"/>
</dbReference>
<feature type="binding site" evidence="9">
    <location>
        <position position="246"/>
    </location>
    <ligand>
        <name>substrate</name>
    </ligand>
</feature>
<feature type="binding site" evidence="9">
    <location>
        <position position="281"/>
    </location>
    <ligand>
        <name>K(+)</name>
        <dbReference type="ChEBI" id="CHEBI:29103"/>
    </ligand>
</feature>
<evidence type="ECO:0000256" key="5">
    <source>
        <dbReference type="ARBA" id="ARBA00022840"/>
    </source>
</evidence>
<keyword evidence="9" id="KW-0963">Cytoplasm</keyword>
<dbReference type="GeneID" id="44133283"/>
<feature type="active site" description="Proton acceptor" evidence="9">
    <location>
        <position position="246"/>
    </location>
</feature>